<evidence type="ECO:0000256" key="1">
    <source>
        <dbReference type="SAM" id="MobiDB-lite"/>
    </source>
</evidence>
<feature type="compositionally biased region" description="Polar residues" evidence="1">
    <location>
        <begin position="97"/>
        <end position="109"/>
    </location>
</feature>
<feature type="region of interest" description="Disordered" evidence="1">
    <location>
        <begin position="25"/>
        <end position="49"/>
    </location>
</feature>
<gene>
    <name evidence="2" type="ORF">D9Q98_009148</name>
</gene>
<organism evidence="2 3">
    <name type="scientific">Chlorella vulgaris</name>
    <name type="common">Green alga</name>
    <dbReference type="NCBI Taxonomy" id="3077"/>
    <lineage>
        <taxon>Eukaryota</taxon>
        <taxon>Viridiplantae</taxon>
        <taxon>Chlorophyta</taxon>
        <taxon>core chlorophytes</taxon>
        <taxon>Trebouxiophyceae</taxon>
        <taxon>Chlorellales</taxon>
        <taxon>Chlorellaceae</taxon>
        <taxon>Chlorella clade</taxon>
        <taxon>Chlorella</taxon>
    </lineage>
</organism>
<accession>A0A9D4TH89</accession>
<proteinExistence type="predicted"/>
<dbReference type="EMBL" id="SIDB01000012">
    <property type="protein sequence ID" value="KAI3425384.1"/>
    <property type="molecule type" value="Genomic_DNA"/>
</dbReference>
<dbReference type="Proteomes" id="UP001055712">
    <property type="component" value="Unassembled WGS sequence"/>
</dbReference>
<sequence length="135" mass="14578">MEYSRCLQQEQLALDRRLRALEQQPRPAVLPPFPHRTLTPEEQEAAASRRLALAAEEGNQISVLSRNSQLGASPAAARRKAPQTPATLAVSAGRGSVSRQPLATAVSHSLTPTPTPTLIMTLARWILVDMGTPIP</sequence>
<name>A0A9D4TH89_CHLVU</name>
<reference evidence="2" key="1">
    <citation type="journal article" date="2019" name="Plant J.">
        <title>Chlorella vulgaris genome assembly and annotation reveals the molecular basis for metabolic acclimation to high light conditions.</title>
        <authorList>
            <person name="Cecchin M."/>
            <person name="Marcolungo L."/>
            <person name="Rossato M."/>
            <person name="Girolomoni L."/>
            <person name="Cosentino E."/>
            <person name="Cuine S."/>
            <person name="Li-Beisson Y."/>
            <person name="Delledonne M."/>
            <person name="Ballottari M."/>
        </authorList>
    </citation>
    <scope>NUCLEOTIDE SEQUENCE</scope>
    <source>
        <strain evidence="2">211/11P</strain>
    </source>
</reference>
<protein>
    <submittedName>
        <fullName evidence="2">Uncharacterized protein</fullName>
    </submittedName>
</protein>
<keyword evidence="3" id="KW-1185">Reference proteome</keyword>
<dbReference type="AlphaFoldDB" id="A0A9D4TH89"/>
<comment type="caution">
    <text evidence="2">The sequence shown here is derived from an EMBL/GenBank/DDBJ whole genome shotgun (WGS) entry which is preliminary data.</text>
</comment>
<reference evidence="2" key="2">
    <citation type="submission" date="2020-11" db="EMBL/GenBank/DDBJ databases">
        <authorList>
            <person name="Cecchin M."/>
            <person name="Marcolungo L."/>
            <person name="Rossato M."/>
            <person name="Girolomoni L."/>
            <person name="Cosentino E."/>
            <person name="Cuine S."/>
            <person name="Li-Beisson Y."/>
            <person name="Delledonne M."/>
            <person name="Ballottari M."/>
        </authorList>
    </citation>
    <scope>NUCLEOTIDE SEQUENCE</scope>
    <source>
        <strain evidence="2">211/11P</strain>
        <tissue evidence="2">Whole cell</tissue>
    </source>
</reference>
<evidence type="ECO:0000313" key="2">
    <source>
        <dbReference type="EMBL" id="KAI3425384.1"/>
    </source>
</evidence>
<feature type="region of interest" description="Disordered" evidence="1">
    <location>
        <begin position="65"/>
        <end position="114"/>
    </location>
</feature>
<evidence type="ECO:0000313" key="3">
    <source>
        <dbReference type="Proteomes" id="UP001055712"/>
    </source>
</evidence>